<gene>
    <name evidence="1" type="ORF">PDJAM_G00216570</name>
</gene>
<accession>A0ACC5YB57</accession>
<dbReference type="Proteomes" id="UP000830395">
    <property type="component" value="Chromosome 5"/>
</dbReference>
<reference evidence="1" key="1">
    <citation type="submission" date="2020-02" db="EMBL/GenBank/DDBJ databases">
        <title>Genome sequencing of the panga catfish, Pangasius djambal.</title>
        <authorList>
            <person name="Wen M."/>
            <person name="Zahm M."/>
            <person name="Roques C."/>
            <person name="Cabau C."/>
            <person name="Klopp C."/>
            <person name="Donnadieu C."/>
            <person name="Jouanno E."/>
            <person name="Avarre J.-C."/>
            <person name="Campet M."/>
            <person name="Ha T."/>
            <person name="Dugue R."/>
            <person name="Lampietro C."/>
            <person name="Louis A."/>
            <person name="Herpin A."/>
            <person name="Echchiki A."/>
            <person name="Berthelot C."/>
            <person name="Parey E."/>
            <person name="Roest-Crollius H."/>
            <person name="Braasch I."/>
            <person name="Postlethwait J.H."/>
            <person name="Bobe J."/>
            <person name="Montfort J."/>
            <person name="Bouchez O."/>
            <person name="Begum T."/>
            <person name="Schartl M."/>
            <person name="Gustiano R."/>
            <person name="Guiguen Y."/>
        </authorList>
    </citation>
    <scope>NUCLEOTIDE SEQUENCE</scope>
    <source>
        <strain evidence="1">Pdj_M5554</strain>
    </source>
</reference>
<comment type="caution">
    <text evidence="1">The sequence shown here is derived from an EMBL/GenBank/DDBJ whole genome shotgun (WGS) entry which is preliminary data.</text>
</comment>
<sequence>MPPALDKTLEKDSRIHISSPVLTQDVVSSGDMDPQIKLMDESYTRFWLNLSSLSVLDSCSMKCSLDLPEMPLQSLVHNPSYKIELQPTLGSLLGCVSMDERGADCPLLHEDSSFKERMVAKEQSRNVTKDHQNLMQTLSPLQYFQRESESLCSPRSSGIRNSNRSFASTPARHWASHSAVQEEVDARRVRLASQHRVLAARTDRAKLRLHALLGENALQNFNKQLEEIRREFSPTSAKTEPDPLSPAENKCDNALGAQEEADCHLDHSSGQKSSKFSGPEVPKESGAFSSSSEDSSVEKSSESVRLIRGVQSFVQCGQAVLREAQQALDSDATESSSDDEWEEVTREKRPSSGCLGCEWRFQCERVKLASQWTWLKLRLSELDLHIQQVSQLHQHLLASKGGVVLAEAQPLTDLQIQQTLLTETAGLTLTAGHSRDLNSELDTEPSSPTRLLQNIERQSAQLSQIVNSLMAPLSDSPSRFPVAKGDSRCWRGSRKRPFNSRGKDVFLHAGSTFIGKTDQKKRRVCRRGQLLSQVDVTRVCARTRPLLTYHKPRLFIMDQSPVTQQRADSTASWCSSSVSCDPMSVYSDPVYSNSTNSTANTINGMLKPNKSSASHCVHTAFFKEDWLHQSRAIVLSPSFTTAEKHESSIFNCTHELQAAQTHSEATPSQETPTQTCRRTVKRRRQHRADVDMCVSQSGMFSPSAEDGTEDVLTPHHTNLHQRKSQFPIRRRNGESVYNINNIVVPMSLAASTTVEKLQYKDIPTPSWRVVELAPLVKKEVEMDVDKAESLSDEVFIQRHQSYERSEKLCWSSWEKGRRCTHRTRFSSSTDVLSDCEPMSWTCSTPTDAPQDNMEEREPQPPWERRVFPLSKTDEETLRCEEDALKAEDALWPKNEEMESSLSDSSCKNSVTSLCNAHTPPAGHTRNNKCKVTSAPTHTDILSPVHYRSRGLRSRK</sequence>
<name>A0ACC5YB57_9TELE</name>
<evidence type="ECO:0000313" key="1">
    <source>
        <dbReference type="EMBL" id="MCJ8732867.1"/>
    </source>
</evidence>
<evidence type="ECO:0000313" key="2">
    <source>
        <dbReference type="Proteomes" id="UP000830395"/>
    </source>
</evidence>
<organism evidence="1 2">
    <name type="scientific">Pangasius djambal</name>
    <dbReference type="NCBI Taxonomy" id="1691987"/>
    <lineage>
        <taxon>Eukaryota</taxon>
        <taxon>Metazoa</taxon>
        <taxon>Chordata</taxon>
        <taxon>Craniata</taxon>
        <taxon>Vertebrata</taxon>
        <taxon>Euteleostomi</taxon>
        <taxon>Actinopterygii</taxon>
        <taxon>Neopterygii</taxon>
        <taxon>Teleostei</taxon>
        <taxon>Ostariophysi</taxon>
        <taxon>Siluriformes</taxon>
        <taxon>Pangasiidae</taxon>
        <taxon>Pangasius</taxon>
    </lineage>
</organism>
<proteinExistence type="predicted"/>
<dbReference type="EMBL" id="CM040979">
    <property type="protein sequence ID" value="MCJ8732867.1"/>
    <property type="molecule type" value="Genomic_DNA"/>
</dbReference>
<keyword evidence="2" id="KW-1185">Reference proteome</keyword>
<protein>
    <submittedName>
        <fullName evidence="1">Uncharacterized protein</fullName>
    </submittedName>
</protein>